<evidence type="ECO:0000313" key="8">
    <source>
        <dbReference type="Proteomes" id="UP000196694"/>
    </source>
</evidence>
<dbReference type="Gene3D" id="3.40.50.300">
    <property type="entry name" value="P-loop containing nucleotide triphosphate hydrolases"/>
    <property type="match status" value="1"/>
</dbReference>
<evidence type="ECO:0000256" key="3">
    <source>
        <dbReference type="ARBA" id="ARBA00022840"/>
    </source>
</evidence>
<dbReference type="HAMAP" id="MF_00796">
    <property type="entry name" value="NTPase_1"/>
    <property type="match status" value="1"/>
</dbReference>
<evidence type="ECO:0000256" key="2">
    <source>
        <dbReference type="ARBA" id="ARBA00022801"/>
    </source>
</evidence>
<dbReference type="AlphaFoldDB" id="A0A0P0N5U9"/>
<comment type="catalytic activity">
    <reaction evidence="4">
        <text>a ribonucleoside 5'-triphosphate + H2O = a ribonucleoside 5'-diphosphate + phosphate + H(+)</text>
        <dbReference type="Rhea" id="RHEA:23680"/>
        <dbReference type="ChEBI" id="CHEBI:15377"/>
        <dbReference type="ChEBI" id="CHEBI:15378"/>
        <dbReference type="ChEBI" id="CHEBI:43474"/>
        <dbReference type="ChEBI" id="CHEBI:57930"/>
        <dbReference type="ChEBI" id="CHEBI:61557"/>
        <dbReference type="EC" id="3.6.1.15"/>
    </reaction>
</comment>
<gene>
    <name evidence="6" type="ORF">Pdsh_05240</name>
    <name evidence="5" type="ORF">Pyrde_1635</name>
</gene>
<keyword evidence="8" id="KW-1185">Reference proteome</keyword>
<dbReference type="Pfam" id="PF03266">
    <property type="entry name" value="NTPase_1"/>
    <property type="match status" value="1"/>
</dbReference>
<dbReference type="GO" id="GO:0017111">
    <property type="term" value="F:ribonucleoside triphosphate phosphatase activity"/>
    <property type="evidence" value="ECO:0007669"/>
    <property type="project" value="UniProtKB-UniRule"/>
</dbReference>
<dbReference type="STRING" id="1273541.Pyrde_1635"/>
<dbReference type="PATRIC" id="fig|1273541.4.peg.1744"/>
<evidence type="ECO:0000256" key="4">
    <source>
        <dbReference type="HAMAP-Rule" id="MF_00796"/>
    </source>
</evidence>
<evidence type="ECO:0000313" key="6">
    <source>
        <dbReference type="EMBL" id="OWJ55091.1"/>
    </source>
</evidence>
<keyword evidence="3 4" id="KW-0067">ATP-binding</keyword>
<sequence>MLRYVIVTGRPGVGKTTLVRRVVDKLHEDGYNIVGFFCPEVRRGGRRIGFKIVSLDGKLEAWLAKTENCDGPRVGRYNTCREAEDVARSVLERLDEASLVVIDEIGPMELKLMGVREAILRVLRSEKPGLFVVHERLSDREILPLLQRYGNWYRVTVENRDALVDEVYSRVIALLS</sequence>
<evidence type="ECO:0000313" key="5">
    <source>
        <dbReference type="EMBL" id="ALL01678.1"/>
    </source>
</evidence>
<dbReference type="SUPFAM" id="SSF52540">
    <property type="entry name" value="P-loop containing nucleoside triphosphate hydrolases"/>
    <property type="match status" value="1"/>
</dbReference>
<dbReference type="InterPro" id="IPR027417">
    <property type="entry name" value="P-loop_NTPase"/>
</dbReference>
<evidence type="ECO:0000313" key="7">
    <source>
        <dbReference type="Proteomes" id="UP000058613"/>
    </source>
</evidence>
<dbReference type="OrthoDB" id="52698at2157"/>
<feature type="binding site" evidence="4">
    <location>
        <begin position="99"/>
        <end position="106"/>
    </location>
    <ligand>
        <name>ATP</name>
        <dbReference type="ChEBI" id="CHEBI:30616"/>
    </ligand>
</feature>
<feature type="binding site" evidence="4">
    <location>
        <begin position="9"/>
        <end position="16"/>
    </location>
    <ligand>
        <name>ATP</name>
        <dbReference type="ChEBI" id="CHEBI:30616"/>
    </ligand>
</feature>
<dbReference type="PANTHER" id="PTHR43146">
    <property type="entry name" value="CANCER-RELATED NUCLEOSIDE-TRIPHOSPHATASE"/>
    <property type="match status" value="1"/>
</dbReference>
<dbReference type="Proteomes" id="UP000058613">
    <property type="component" value="Chromosome"/>
</dbReference>
<dbReference type="RefSeq" id="WP_055409830.1">
    <property type="nucleotide sequence ID" value="NZ_CP013011.1"/>
</dbReference>
<dbReference type="EMBL" id="NCQP01000002">
    <property type="protein sequence ID" value="OWJ55091.1"/>
    <property type="molecule type" value="Genomic_DNA"/>
</dbReference>
<keyword evidence="2 4" id="KW-0378">Hydrolase</keyword>
<accession>A0A0P0N5U9</accession>
<evidence type="ECO:0000256" key="1">
    <source>
        <dbReference type="ARBA" id="ARBA00022741"/>
    </source>
</evidence>
<comment type="similarity">
    <text evidence="4">Belongs to the THEP1 NTPase family.</text>
</comment>
<protein>
    <recommendedName>
        <fullName evidence="4">Nucleoside-triphosphatase Pdsh_05240</fullName>
        <shortName evidence="4">NTPase</shortName>
        <ecNumber evidence="4">3.6.1.15</ecNumber>
    </recommendedName>
    <alternativeName>
        <fullName evidence="4">Nucleoside triphosphate phosphohydrolase</fullName>
    </alternativeName>
</protein>
<dbReference type="GeneID" id="26099975"/>
<reference evidence="6 8" key="2">
    <citation type="submission" date="2017-05" db="EMBL/GenBank/DDBJ databases">
        <title>The draft genome of the hyperthermophilic archaeon 'Pyrodictium delaneyi strain Hulk', an iron and nitrate reducer, reveals the capacity for sulfate reduction.</title>
        <authorList>
            <person name="Demey L.M."/>
            <person name="Miller C."/>
            <person name="Manzella M."/>
            <person name="Reguera G."/>
            <person name="Kashefi K."/>
        </authorList>
    </citation>
    <scope>NUCLEOTIDE SEQUENCE [LARGE SCALE GENOMIC DNA]</scope>
    <source>
        <strain evidence="6 8">Hulk</strain>
    </source>
</reference>
<keyword evidence="5" id="KW-0418">Kinase</keyword>
<name>A0A0P0N5U9_9CREN</name>
<dbReference type="NCBIfam" id="NF010248">
    <property type="entry name" value="PRK13695.1"/>
    <property type="match status" value="1"/>
</dbReference>
<dbReference type="InterPro" id="IPR004948">
    <property type="entry name" value="Nuc-triphosphatase_THEP1"/>
</dbReference>
<dbReference type="KEGG" id="pdl:Pyrde_1635"/>
<dbReference type="PANTHER" id="PTHR43146:SF1">
    <property type="entry name" value="CANCER-RELATED NUCLEOSIDE-TRIPHOSPHATASE"/>
    <property type="match status" value="1"/>
</dbReference>
<dbReference type="EC" id="3.6.1.15" evidence="4"/>
<dbReference type="GO" id="GO:0016301">
    <property type="term" value="F:kinase activity"/>
    <property type="evidence" value="ECO:0007669"/>
    <property type="project" value="UniProtKB-KW"/>
</dbReference>
<dbReference type="EMBL" id="CP013011">
    <property type="protein sequence ID" value="ALL01678.1"/>
    <property type="molecule type" value="Genomic_DNA"/>
</dbReference>
<proteinExistence type="inferred from homology"/>
<keyword evidence="1 4" id="KW-0547">Nucleotide-binding</keyword>
<comment type="function">
    <text evidence="4">Has nucleotide phosphatase activity towards ATP, GTP, CTP, TTP and UTP. May hydrolyze nucleoside diphosphates with lower efficiency.</text>
</comment>
<organism evidence="5 7">
    <name type="scientific">Pyrodictium delaneyi</name>
    <dbReference type="NCBI Taxonomy" id="1273541"/>
    <lineage>
        <taxon>Archaea</taxon>
        <taxon>Thermoproteota</taxon>
        <taxon>Thermoprotei</taxon>
        <taxon>Desulfurococcales</taxon>
        <taxon>Pyrodictiaceae</taxon>
        <taxon>Pyrodictium</taxon>
    </lineage>
</organism>
<dbReference type="GO" id="GO:0005524">
    <property type="term" value="F:ATP binding"/>
    <property type="evidence" value="ECO:0007669"/>
    <property type="project" value="UniProtKB-UniRule"/>
</dbReference>
<keyword evidence="5" id="KW-0808">Transferase</keyword>
<dbReference type="CDD" id="cd19482">
    <property type="entry name" value="RecA-like_Thep1"/>
    <property type="match status" value="1"/>
</dbReference>
<dbReference type="Proteomes" id="UP000196694">
    <property type="component" value="Unassembled WGS sequence"/>
</dbReference>
<reference evidence="5 7" key="1">
    <citation type="submission" date="2015-10" db="EMBL/GenBank/DDBJ databases">
        <title>Complete genome sequence of hyperthermophilic archaeon Pyrodictium delaneyi Su06.</title>
        <authorList>
            <person name="Jung J.-H."/>
            <person name="Lin J."/>
            <person name="Holden J.F."/>
            <person name="Park C.-S."/>
        </authorList>
    </citation>
    <scope>NUCLEOTIDE SEQUENCE [LARGE SCALE GENOMIC DNA]</scope>
    <source>
        <strain evidence="5 7">Su06</strain>
    </source>
</reference>